<accession>A0A9W8DWS3</accession>
<dbReference type="GO" id="GO:0005737">
    <property type="term" value="C:cytoplasm"/>
    <property type="evidence" value="ECO:0007669"/>
    <property type="project" value="UniProtKB-SubCell"/>
</dbReference>
<dbReference type="PROSITE" id="PS51880">
    <property type="entry name" value="TGS"/>
    <property type="match status" value="1"/>
</dbReference>
<keyword evidence="3" id="KW-0963">Cytoplasm</keyword>
<feature type="domain" description="OBG-type G" evidence="4">
    <location>
        <begin position="69"/>
        <end position="334"/>
    </location>
</feature>
<dbReference type="InterPro" id="IPR013029">
    <property type="entry name" value="YchF_C"/>
</dbReference>
<dbReference type="PANTHER" id="PTHR23305:SF11">
    <property type="entry name" value="OBG-LIKE ATPASE 1"/>
    <property type="match status" value="1"/>
</dbReference>
<dbReference type="InterPro" id="IPR012676">
    <property type="entry name" value="TGS-like"/>
</dbReference>
<dbReference type="NCBIfam" id="TIGR00092">
    <property type="entry name" value="redox-regulated ATPase YchF"/>
    <property type="match status" value="1"/>
</dbReference>
<organism evidence="6 7">
    <name type="scientific">Mycoemilia scoparia</name>
    <dbReference type="NCBI Taxonomy" id="417184"/>
    <lineage>
        <taxon>Eukaryota</taxon>
        <taxon>Fungi</taxon>
        <taxon>Fungi incertae sedis</taxon>
        <taxon>Zoopagomycota</taxon>
        <taxon>Kickxellomycotina</taxon>
        <taxon>Kickxellomycetes</taxon>
        <taxon>Kickxellales</taxon>
        <taxon>Kickxellaceae</taxon>
        <taxon>Mycoemilia</taxon>
    </lineage>
</organism>
<feature type="binding site" evidence="3">
    <location>
        <begin position="78"/>
        <end position="83"/>
    </location>
    <ligand>
        <name>ATP</name>
        <dbReference type="ChEBI" id="CHEBI:30616"/>
    </ligand>
</feature>
<keyword evidence="1 3" id="KW-0547">Nucleotide-binding</keyword>
<dbReference type="InterPro" id="IPR006073">
    <property type="entry name" value="GTP-bd"/>
</dbReference>
<dbReference type="InterPro" id="IPR012675">
    <property type="entry name" value="Beta-grasp_dom_sf"/>
</dbReference>
<dbReference type="Proteomes" id="UP001150538">
    <property type="component" value="Unassembled WGS sequence"/>
</dbReference>
<reference evidence="6" key="1">
    <citation type="submission" date="2022-07" db="EMBL/GenBank/DDBJ databases">
        <title>Phylogenomic reconstructions and comparative analyses of Kickxellomycotina fungi.</title>
        <authorList>
            <person name="Reynolds N.K."/>
            <person name="Stajich J.E."/>
            <person name="Barry K."/>
            <person name="Grigoriev I.V."/>
            <person name="Crous P."/>
            <person name="Smith M.E."/>
        </authorList>
    </citation>
    <scope>NUCLEOTIDE SEQUENCE</scope>
    <source>
        <strain evidence="6">NBRC 100468</strain>
    </source>
</reference>
<name>A0A9W8DWS3_9FUNG</name>
<dbReference type="Gene3D" id="1.10.150.300">
    <property type="entry name" value="TGS-like domain"/>
    <property type="match status" value="1"/>
</dbReference>
<dbReference type="InterPro" id="IPR004396">
    <property type="entry name" value="ATPase_YchF/OLA1"/>
</dbReference>
<dbReference type="PROSITE" id="PS51710">
    <property type="entry name" value="G_OBG"/>
    <property type="match status" value="1"/>
</dbReference>
<dbReference type="InterPro" id="IPR004095">
    <property type="entry name" value="TGS"/>
</dbReference>
<protein>
    <recommendedName>
        <fullName evidence="3">Obg-like ATPase 1</fullName>
    </recommendedName>
</protein>
<dbReference type="EMBL" id="JANBPU010000007">
    <property type="protein sequence ID" value="KAJ1921074.1"/>
    <property type="molecule type" value="Genomic_DNA"/>
</dbReference>
<dbReference type="OrthoDB" id="424823at2759"/>
<evidence type="ECO:0000313" key="6">
    <source>
        <dbReference type="EMBL" id="KAJ1921074.1"/>
    </source>
</evidence>
<proteinExistence type="inferred from homology"/>
<dbReference type="SUPFAM" id="SSF81271">
    <property type="entry name" value="TGS-like"/>
    <property type="match status" value="1"/>
</dbReference>
<dbReference type="AlphaFoldDB" id="A0A9W8DWS3"/>
<evidence type="ECO:0000256" key="2">
    <source>
        <dbReference type="ARBA" id="ARBA00022840"/>
    </source>
</evidence>
<sequence length="447" mass="49239">MLTSAVWTSGMACCRSSGYIGFGSISRTYYRRSLPLSAIRSISTSKCLFLKKKQDEGNSAFLGRLSNNLKIGVVGLPNIGKSTFFNALTGSSVAAENYPFCTIDPEEARVAVPDERFDTLCEMYKPKSKIPAYLTVIDIAGLVKGASSGAGLGNSFLSHIASVDAIFHVVRAFKDTGITHVEGKIDPVNDIELIHEELRLKDISYLKKFIEKNWSAVARLGKDPVGADNQAIRHEYDTLKEVMEWIGDGNDVRNGNWTDKEITVLNKHQLITAKPVIYLVNLSEDDYINKGKDIIPDIEKWIEKNNADDLIIPFSGAVESLISVMDESEKAEYEKDIGVGSALPEIIVAGYKTLGLVNYFTAGSDEVRSWTIRRGTKAPQAAGIIHTDFEKGFIMAEVMTFDDLKKYGSESGVKAAGNYKQKGRDSEIEDGDIVVFKFNVTKKKATL</sequence>
<dbReference type="GO" id="GO:0016887">
    <property type="term" value="F:ATP hydrolysis activity"/>
    <property type="evidence" value="ECO:0007669"/>
    <property type="project" value="UniProtKB-UniRule"/>
</dbReference>
<keyword evidence="3" id="KW-0378">Hydrolase</keyword>
<dbReference type="FunFam" id="3.10.20.30:FF:000001">
    <property type="entry name" value="Ribosome-binding ATPase YchF"/>
    <property type="match status" value="1"/>
</dbReference>
<feature type="domain" description="TGS" evidence="5">
    <location>
        <begin position="355"/>
        <end position="438"/>
    </location>
</feature>
<dbReference type="GO" id="GO:0005524">
    <property type="term" value="F:ATP binding"/>
    <property type="evidence" value="ECO:0007669"/>
    <property type="project" value="UniProtKB-UniRule"/>
</dbReference>
<comment type="caution">
    <text evidence="6">The sequence shown here is derived from an EMBL/GenBank/DDBJ whole genome shotgun (WGS) entry which is preliminary data.</text>
</comment>
<dbReference type="SUPFAM" id="SSF52540">
    <property type="entry name" value="P-loop containing nucleoside triphosphate hydrolases"/>
    <property type="match status" value="1"/>
</dbReference>
<feature type="binding site" evidence="3">
    <location>
        <position position="282"/>
    </location>
    <ligand>
        <name>ATP</name>
        <dbReference type="ChEBI" id="CHEBI:30616"/>
    </ligand>
</feature>
<comment type="similarity">
    <text evidence="3">Belongs to the TRAFAC class OBG-HflX-like GTPase superfamily. OBG GTPase family. YchF/OLA1 subfamily.</text>
</comment>
<comment type="subunit">
    <text evidence="3">Monomer.</text>
</comment>
<evidence type="ECO:0000313" key="7">
    <source>
        <dbReference type="Proteomes" id="UP001150538"/>
    </source>
</evidence>
<evidence type="ECO:0000259" key="5">
    <source>
        <dbReference type="PROSITE" id="PS51880"/>
    </source>
</evidence>
<comment type="function">
    <text evidence="3">Hydrolyzes ATP, and can also hydrolyze GTP with lower efficiency. Has lower affinity for GTP.</text>
</comment>
<dbReference type="InterPro" id="IPR041706">
    <property type="entry name" value="YchF_N"/>
</dbReference>
<dbReference type="InterPro" id="IPR023192">
    <property type="entry name" value="TGS-like_dom_sf"/>
</dbReference>
<dbReference type="HAMAP" id="MF_00944">
    <property type="entry name" value="YchF_OLA1_ATPase"/>
    <property type="match status" value="1"/>
</dbReference>
<dbReference type="CDD" id="cd01900">
    <property type="entry name" value="YchF"/>
    <property type="match status" value="1"/>
</dbReference>
<dbReference type="GO" id="GO:0005525">
    <property type="term" value="F:GTP binding"/>
    <property type="evidence" value="ECO:0007669"/>
    <property type="project" value="InterPro"/>
</dbReference>
<comment type="subcellular location">
    <subcellularLocation>
        <location evidence="3">Cytoplasm</location>
    </subcellularLocation>
</comment>
<dbReference type="Gene3D" id="3.40.50.300">
    <property type="entry name" value="P-loop containing nucleotide triphosphate hydrolases"/>
    <property type="match status" value="1"/>
</dbReference>
<keyword evidence="7" id="KW-1185">Reference proteome</keyword>
<keyword evidence="2 3" id="KW-0067">ATP-binding</keyword>
<dbReference type="FunFam" id="1.10.150.300:FF:000001">
    <property type="entry name" value="Ribosome-binding ATPase YchF"/>
    <property type="match status" value="1"/>
</dbReference>
<dbReference type="Pfam" id="PF06071">
    <property type="entry name" value="YchF-GTPase_C"/>
    <property type="match status" value="1"/>
</dbReference>
<evidence type="ECO:0000259" key="4">
    <source>
        <dbReference type="PROSITE" id="PS51710"/>
    </source>
</evidence>
<dbReference type="PRINTS" id="PR00326">
    <property type="entry name" value="GTP1OBG"/>
</dbReference>
<dbReference type="GO" id="GO:0043023">
    <property type="term" value="F:ribosomal large subunit binding"/>
    <property type="evidence" value="ECO:0007669"/>
    <property type="project" value="UniProtKB-UniRule"/>
</dbReference>
<gene>
    <name evidence="6" type="ORF">H4219_000932</name>
</gene>
<dbReference type="InterPro" id="IPR031167">
    <property type="entry name" value="G_OBG"/>
</dbReference>
<dbReference type="Pfam" id="PF01926">
    <property type="entry name" value="MMR_HSR1"/>
    <property type="match status" value="1"/>
</dbReference>
<dbReference type="CDD" id="cd04867">
    <property type="entry name" value="TGS_YchF_OLA1"/>
    <property type="match status" value="1"/>
</dbReference>
<dbReference type="Gene3D" id="3.10.20.30">
    <property type="match status" value="1"/>
</dbReference>
<evidence type="ECO:0000256" key="3">
    <source>
        <dbReference type="HAMAP-Rule" id="MF_03167"/>
    </source>
</evidence>
<dbReference type="InterPro" id="IPR027417">
    <property type="entry name" value="P-loop_NTPase"/>
</dbReference>
<dbReference type="PANTHER" id="PTHR23305">
    <property type="entry name" value="OBG GTPASE FAMILY"/>
    <property type="match status" value="1"/>
</dbReference>
<evidence type="ECO:0000256" key="1">
    <source>
        <dbReference type="ARBA" id="ARBA00022741"/>
    </source>
</evidence>